<dbReference type="FunFam" id="2.40.50.180:FF:000002">
    <property type="entry name" value="Chemotaxis protein CheW"/>
    <property type="match status" value="1"/>
</dbReference>
<dbReference type="SMART" id="SM00260">
    <property type="entry name" value="CheW"/>
    <property type="match status" value="1"/>
</dbReference>
<dbReference type="Proteomes" id="UP000002742">
    <property type="component" value="Chromosome"/>
</dbReference>
<evidence type="ECO:0000259" key="5">
    <source>
        <dbReference type="PROSITE" id="PS50851"/>
    </source>
</evidence>
<dbReference type="STRING" id="583345.Mmol_0815"/>
<dbReference type="eggNOG" id="COG0835">
    <property type="taxonomic scope" value="Bacteria"/>
</dbReference>
<dbReference type="PANTHER" id="PTHR22617">
    <property type="entry name" value="CHEMOTAXIS SENSOR HISTIDINE KINASE-RELATED"/>
    <property type="match status" value="1"/>
</dbReference>
<dbReference type="RefSeq" id="WP_015831761.1">
    <property type="nucleotide sequence ID" value="NC_012968.1"/>
</dbReference>
<dbReference type="Gene3D" id="2.30.30.40">
    <property type="entry name" value="SH3 Domains"/>
    <property type="match status" value="1"/>
</dbReference>
<dbReference type="CDD" id="cd00732">
    <property type="entry name" value="CheW"/>
    <property type="match status" value="1"/>
</dbReference>
<comment type="subcellular location">
    <subcellularLocation>
        <location evidence="1">Cytoplasm</location>
    </subcellularLocation>
</comment>
<gene>
    <name evidence="6" type="ordered locus">Mmol_0815</name>
</gene>
<dbReference type="InterPro" id="IPR036061">
    <property type="entry name" value="CheW-like_dom_sf"/>
</dbReference>
<dbReference type="SUPFAM" id="SSF50341">
    <property type="entry name" value="CheW-like"/>
    <property type="match status" value="1"/>
</dbReference>
<dbReference type="OrthoDB" id="9790406at2"/>
<dbReference type="GO" id="GO:0005829">
    <property type="term" value="C:cytosol"/>
    <property type="evidence" value="ECO:0007669"/>
    <property type="project" value="TreeGrafter"/>
</dbReference>
<dbReference type="GO" id="GO:0006935">
    <property type="term" value="P:chemotaxis"/>
    <property type="evidence" value="ECO:0007669"/>
    <property type="project" value="UniProtKB-KW"/>
</dbReference>
<evidence type="ECO:0000313" key="6">
    <source>
        <dbReference type="EMBL" id="ACT47725.1"/>
    </source>
</evidence>
<keyword evidence="3" id="KW-0963">Cytoplasm</keyword>
<dbReference type="AlphaFoldDB" id="C6WUX6"/>
<accession>C6WUX6</accession>
<dbReference type="GO" id="GO:0007165">
    <property type="term" value="P:signal transduction"/>
    <property type="evidence" value="ECO:0007669"/>
    <property type="project" value="InterPro"/>
</dbReference>
<dbReference type="PANTHER" id="PTHR22617:SF45">
    <property type="entry name" value="CHEMOTAXIS PROTEIN CHEW"/>
    <property type="match status" value="1"/>
</dbReference>
<dbReference type="Gene3D" id="2.40.50.180">
    <property type="entry name" value="CheA-289, Domain 4"/>
    <property type="match status" value="1"/>
</dbReference>
<feature type="domain" description="CheW-like" evidence="5">
    <location>
        <begin position="20"/>
        <end position="160"/>
    </location>
</feature>
<dbReference type="HOGENOM" id="CLU_048995_1_0_4"/>
<dbReference type="InterPro" id="IPR039315">
    <property type="entry name" value="CheW"/>
</dbReference>
<keyword evidence="4" id="KW-0145">Chemotaxis</keyword>
<evidence type="ECO:0000256" key="1">
    <source>
        <dbReference type="ARBA" id="ARBA00004496"/>
    </source>
</evidence>
<dbReference type="KEGG" id="mmb:Mmol_0815"/>
<reference evidence="7" key="1">
    <citation type="submission" date="2009-07" db="EMBL/GenBank/DDBJ databases">
        <title>Complete sequence of Methylotenera mobilis JLW8.</title>
        <authorList>
            <consortium name="US DOE Joint Genome Institute"/>
            <person name="Lucas S."/>
            <person name="Copeland A."/>
            <person name="Lapidus A."/>
            <person name="Glavina del Rio T."/>
            <person name="Tice H."/>
            <person name="Bruce D."/>
            <person name="Goodwin L."/>
            <person name="Pitluck S."/>
            <person name="LaButti K.M."/>
            <person name="Clum A."/>
            <person name="Larimer F."/>
            <person name="Land M."/>
            <person name="Hauser L."/>
            <person name="Kyrpides N."/>
            <person name="Mikhailova N."/>
            <person name="Kayluzhnaya M."/>
            <person name="Chistoserdova L."/>
        </authorList>
    </citation>
    <scope>NUCLEOTIDE SEQUENCE [LARGE SCALE GENOMIC DNA]</scope>
    <source>
        <strain evidence="7">JLW8 / ATCC BAA-1282 / DSM 17540</strain>
    </source>
</reference>
<evidence type="ECO:0000313" key="7">
    <source>
        <dbReference type="Proteomes" id="UP000002742"/>
    </source>
</evidence>
<evidence type="ECO:0000256" key="2">
    <source>
        <dbReference type="ARBA" id="ARBA00021483"/>
    </source>
</evidence>
<protein>
    <recommendedName>
        <fullName evidence="2">Chemotaxis protein CheW</fullName>
    </recommendedName>
</protein>
<evidence type="ECO:0000256" key="4">
    <source>
        <dbReference type="ARBA" id="ARBA00022500"/>
    </source>
</evidence>
<sequence>MTSTIPTSDVQTSTGMVSDEGEYLTFLLGSEEYGIQIMNVQEIRGYEAVTQIPNTPSFIKGVINLRGRIVPIIDLRIKFKLNDVRYNELTVVIVMNLNGRIVGVVVDAVSDVIALKTSQIEPMPALDTSIDTKYIIGLATYEERMLVLVAIEQLMTSQEMGLTDELSV</sequence>
<organism evidence="6 7">
    <name type="scientific">Methylotenera mobilis (strain JLW8 / ATCC BAA-1282 / DSM 17540)</name>
    <dbReference type="NCBI Taxonomy" id="583345"/>
    <lineage>
        <taxon>Bacteria</taxon>
        <taxon>Pseudomonadati</taxon>
        <taxon>Pseudomonadota</taxon>
        <taxon>Betaproteobacteria</taxon>
        <taxon>Nitrosomonadales</taxon>
        <taxon>Methylophilaceae</taxon>
        <taxon>Methylotenera</taxon>
    </lineage>
</organism>
<dbReference type="EMBL" id="CP001672">
    <property type="protein sequence ID" value="ACT47725.1"/>
    <property type="molecule type" value="Genomic_DNA"/>
</dbReference>
<dbReference type="Pfam" id="PF01584">
    <property type="entry name" value="CheW"/>
    <property type="match status" value="1"/>
</dbReference>
<reference evidence="6 7" key="2">
    <citation type="journal article" date="2011" name="J. Bacteriol.">
        <title>Genomes of three methylotrophs from a single niche uncover genetic and metabolic divergence of Methylophilaceae.</title>
        <authorList>
            <person name="Lapidus A."/>
            <person name="Clum A."/>
            <person name="Labutti K."/>
            <person name="Kaluzhnaya M.G."/>
            <person name="Lim S."/>
            <person name="Beck D.A."/>
            <person name="Glavina Del Rio T."/>
            <person name="Nolan M."/>
            <person name="Mavromatis K."/>
            <person name="Huntemann M."/>
            <person name="Lucas S."/>
            <person name="Lidstrom M.E."/>
            <person name="Ivanova N."/>
            <person name="Chistoserdova L."/>
        </authorList>
    </citation>
    <scope>NUCLEOTIDE SEQUENCE [LARGE SCALE GENOMIC DNA]</scope>
    <source>
        <strain evidence="7">JLW8 / ATCC BAA-1282 / DSM 17540</strain>
    </source>
</reference>
<proteinExistence type="predicted"/>
<dbReference type="PROSITE" id="PS50851">
    <property type="entry name" value="CHEW"/>
    <property type="match status" value="1"/>
</dbReference>
<name>C6WUX6_METML</name>
<keyword evidence="7" id="KW-1185">Reference proteome</keyword>
<dbReference type="InterPro" id="IPR002545">
    <property type="entry name" value="CheW-lke_dom"/>
</dbReference>
<evidence type="ECO:0000256" key="3">
    <source>
        <dbReference type="ARBA" id="ARBA00022490"/>
    </source>
</evidence>